<keyword evidence="1" id="KW-1133">Transmembrane helix</keyword>
<keyword evidence="1" id="KW-0472">Membrane</keyword>
<comment type="caution">
    <text evidence="2">The sequence shown here is derived from an EMBL/GenBank/DDBJ whole genome shotgun (WGS) entry which is preliminary data.</text>
</comment>
<sequence length="322" mass="33141">MSLLARGVSFGGPAVSADAAELSCLEARLPPLLSIIAGMVDFTGFSTLGHVFTAHVTGNIVLAAAVALDGGSFHWAQLSVMPVFMLALASVWLIARASRRHGASLARLLLLVHFLLLAALLIVGVITRPSADPLGLPAGAAAMIAVSAMACQYALFRLALPGAISTAVMTGNLANAVFSAMDLASACHPLLARDSTPLNRSFGRLLGFLTGCIVAAVVVPFAGDWTWSLPAGLAAIAIALACDVSFAPGPVTPPRGPSPTARTLPVTSGTRLQSEKVVRAEPRIGALRSQAHVSLSGAPSVSRRHTPGLTPATVENTRVKWL</sequence>
<dbReference type="Pfam" id="PF06912">
    <property type="entry name" value="DUF1275"/>
    <property type="match status" value="1"/>
</dbReference>
<feature type="transmembrane region" description="Helical" evidence="1">
    <location>
        <begin position="75"/>
        <end position="95"/>
    </location>
</feature>
<dbReference type="EMBL" id="BSOW01000001">
    <property type="protein sequence ID" value="GLR83433.1"/>
    <property type="molecule type" value="Genomic_DNA"/>
</dbReference>
<accession>A0ABQ6APF9</accession>
<proteinExistence type="predicted"/>
<dbReference type="PANTHER" id="PTHR37314">
    <property type="entry name" value="SLR0142 PROTEIN"/>
    <property type="match status" value="1"/>
</dbReference>
<feature type="transmembrane region" description="Helical" evidence="1">
    <location>
        <begin position="107"/>
        <end position="126"/>
    </location>
</feature>
<evidence type="ECO:0008006" key="4">
    <source>
        <dbReference type="Google" id="ProtNLM"/>
    </source>
</evidence>
<keyword evidence="1" id="KW-0812">Transmembrane</keyword>
<organism evidence="2 3">
    <name type="scientific">Bradyrhizobium iriomotense</name>
    <dbReference type="NCBI Taxonomy" id="441950"/>
    <lineage>
        <taxon>Bacteria</taxon>
        <taxon>Pseudomonadati</taxon>
        <taxon>Pseudomonadota</taxon>
        <taxon>Alphaproteobacteria</taxon>
        <taxon>Hyphomicrobiales</taxon>
        <taxon>Nitrobacteraceae</taxon>
        <taxon>Bradyrhizobium</taxon>
    </lineage>
</organism>
<feature type="transmembrane region" description="Helical" evidence="1">
    <location>
        <begin position="138"/>
        <end position="156"/>
    </location>
</feature>
<gene>
    <name evidence="2" type="ORF">GCM10007857_01430</name>
</gene>
<protein>
    <recommendedName>
        <fullName evidence="4">DUF1275 domain-containing protein</fullName>
    </recommendedName>
</protein>
<feature type="transmembrane region" description="Helical" evidence="1">
    <location>
        <begin position="202"/>
        <end position="221"/>
    </location>
</feature>
<evidence type="ECO:0000313" key="3">
    <source>
        <dbReference type="Proteomes" id="UP001156905"/>
    </source>
</evidence>
<reference evidence="3" key="1">
    <citation type="journal article" date="2019" name="Int. J. Syst. Evol. Microbiol.">
        <title>The Global Catalogue of Microorganisms (GCM) 10K type strain sequencing project: providing services to taxonomists for standard genome sequencing and annotation.</title>
        <authorList>
            <consortium name="The Broad Institute Genomics Platform"/>
            <consortium name="The Broad Institute Genome Sequencing Center for Infectious Disease"/>
            <person name="Wu L."/>
            <person name="Ma J."/>
        </authorList>
    </citation>
    <scope>NUCLEOTIDE SEQUENCE [LARGE SCALE GENOMIC DNA]</scope>
    <source>
        <strain evidence="3">NBRC 102520</strain>
    </source>
</reference>
<evidence type="ECO:0000313" key="2">
    <source>
        <dbReference type="EMBL" id="GLR83433.1"/>
    </source>
</evidence>
<dbReference type="PANTHER" id="PTHR37314:SF5">
    <property type="entry name" value="SLR0142 PROTEIN"/>
    <property type="match status" value="1"/>
</dbReference>
<dbReference type="InterPro" id="IPR010699">
    <property type="entry name" value="DUF1275"/>
</dbReference>
<keyword evidence="3" id="KW-1185">Reference proteome</keyword>
<evidence type="ECO:0000256" key="1">
    <source>
        <dbReference type="SAM" id="Phobius"/>
    </source>
</evidence>
<name>A0ABQ6APF9_9BRAD</name>
<dbReference type="Proteomes" id="UP001156905">
    <property type="component" value="Unassembled WGS sequence"/>
</dbReference>